<comment type="caution">
    <text evidence="3">The sequence shown here is derived from an EMBL/GenBank/DDBJ whole genome shotgun (WGS) entry which is preliminary data.</text>
</comment>
<sequence length="57" mass="6118">MAFFSAIFACFVQSLSSSQVSDDASSQKMKVASSVKLESKSPKTSKSSSNSRLILPR</sequence>
<dbReference type="AlphaFoldDB" id="A0A7J0F1R9"/>
<feature type="region of interest" description="Disordered" evidence="1">
    <location>
        <begin position="33"/>
        <end position="57"/>
    </location>
</feature>
<dbReference type="Proteomes" id="UP000585474">
    <property type="component" value="Unassembled WGS sequence"/>
</dbReference>
<gene>
    <name evidence="3" type="ORF">Acr_08g0005550</name>
</gene>
<protein>
    <submittedName>
        <fullName evidence="3">Uncharacterized protein</fullName>
    </submittedName>
</protein>
<evidence type="ECO:0000256" key="2">
    <source>
        <dbReference type="SAM" id="SignalP"/>
    </source>
</evidence>
<keyword evidence="4" id="KW-1185">Reference proteome</keyword>
<proteinExistence type="predicted"/>
<reference evidence="3 4" key="1">
    <citation type="submission" date="2019-07" db="EMBL/GenBank/DDBJ databases">
        <title>De Novo Assembly of kiwifruit Actinidia rufa.</title>
        <authorList>
            <person name="Sugita-Konishi S."/>
            <person name="Sato K."/>
            <person name="Mori E."/>
            <person name="Abe Y."/>
            <person name="Kisaki G."/>
            <person name="Hamano K."/>
            <person name="Suezawa K."/>
            <person name="Otani M."/>
            <person name="Fukuda T."/>
            <person name="Manabe T."/>
            <person name="Gomi K."/>
            <person name="Tabuchi M."/>
            <person name="Akimitsu K."/>
            <person name="Kataoka I."/>
        </authorList>
    </citation>
    <scope>NUCLEOTIDE SEQUENCE [LARGE SCALE GENOMIC DNA]</scope>
    <source>
        <strain evidence="4">cv. Fuchu</strain>
    </source>
</reference>
<evidence type="ECO:0000313" key="3">
    <source>
        <dbReference type="EMBL" id="GFY92159.1"/>
    </source>
</evidence>
<evidence type="ECO:0000313" key="4">
    <source>
        <dbReference type="Proteomes" id="UP000585474"/>
    </source>
</evidence>
<organism evidence="3 4">
    <name type="scientific">Actinidia rufa</name>
    <dbReference type="NCBI Taxonomy" id="165716"/>
    <lineage>
        <taxon>Eukaryota</taxon>
        <taxon>Viridiplantae</taxon>
        <taxon>Streptophyta</taxon>
        <taxon>Embryophyta</taxon>
        <taxon>Tracheophyta</taxon>
        <taxon>Spermatophyta</taxon>
        <taxon>Magnoliopsida</taxon>
        <taxon>eudicotyledons</taxon>
        <taxon>Gunneridae</taxon>
        <taxon>Pentapetalae</taxon>
        <taxon>asterids</taxon>
        <taxon>Ericales</taxon>
        <taxon>Actinidiaceae</taxon>
        <taxon>Actinidia</taxon>
    </lineage>
</organism>
<keyword evidence="2" id="KW-0732">Signal</keyword>
<feature type="chain" id="PRO_5029593855" evidence="2">
    <location>
        <begin position="18"/>
        <end position="57"/>
    </location>
</feature>
<name>A0A7J0F1R9_9ERIC</name>
<feature type="signal peptide" evidence="2">
    <location>
        <begin position="1"/>
        <end position="17"/>
    </location>
</feature>
<evidence type="ECO:0000256" key="1">
    <source>
        <dbReference type="SAM" id="MobiDB-lite"/>
    </source>
</evidence>
<accession>A0A7J0F1R9</accession>
<dbReference type="EMBL" id="BJWL01000008">
    <property type="protein sequence ID" value="GFY92159.1"/>
    <property type="molecule type" value="Genomic_DNA"/>
</dbReference>
<feature type="compositionally biased region" description="Low complexity" evidence="1">
    <location>
        <begin position="42"/>
        <end position="51"/>
    </location>
</feature>